<keyword evidence="1" id="KW-0732">Signal</keyword>
<dbReference type="Proteomes" id="UP000078541">
    <property type="component" value="Unassembled WGS sequence"/>
</dbReference>
<accession>A0A195FHY4</accession>
<dbReference type="PANTHER" id="PTHR15337">
    <property type="entry name" value="ANTERIOR GRADIENT PROTEIN-RELATED"/>
    <property type="match status" value="1"/>
</dbReference>
<protein>
    <submittedName>
        <fullName evidence="2">Thioredoxin domain-containing protein 12</fullName>
    </submittedName>
</protein>
<reference evidence="2 3" key="1">
    <citation type="submission" date="2016-03" db="EMBL/GenBank/DDBJ databases">
        <title>Trachymyrmex septentrionalis WGS genome.</title>
        <authorList>
            <person name="Nygaard S."/>
            <person name="Hu H."/>
            <person name="Boomsma J."/>
            <person name="Zhang G."/>
        </authorList>
    </citation>
    <scope>NUCLEOTIDE SEQUENCE [LARGE SCALE GENOMIC DNA]</scope>
    <source>
        <strain evidence="2">Tsep2-gDNA-1</strain>
        <tissue evidence="2">Whole body</tissue>
    </source>
</reference>
<proteinExistence type="predicted"/>
<evidence type="ECO:0000313" key="2">
    <source>
        <dbReference type="EMBL" id="KYN39988.1"/>
    </source>
</evidence>
<dbReference type="GO" id="GO:0005783">
    <property type="term" value="C:endoplasmic reticulum"/>
    <property type="evidence" value="ECO:0007669"/>
    <property type="project" value="TreeGrafter"/>
</dbReference>
<dbReference type="SUPFAM" id="SSF52833">
    <property type="entry name" value="Thioredoxin-like"/>
    <property type="match status" value="1"/>
</dbReference>
<gene>
    <name evidence="2" type="ORF">ALC56_05756</name>
</gene>
<name>A0A195FHY4_9HYME</name>
<dbReference type="InterPro" id="IPR051099">
    <property type="entry name" value="AGR/TXD"/>
</dbReference>
<organism evidence="2 3">
    <name type="scientific">Trachymyrmex septentrionalis</name>
    <dbReference type="NCBI Taxonomy" id="34720"/>
    <lineage>
        <taxon>Eukaryota</taxon>
        <taxon>Metazoa</taxon>
        <taxon>Ecdysozoa</taxon>
        <taxon>Arthropoda</taxon>
        <taxon>Hexapoda</taxon>
        <taxon>Insecta</taxon>
        <taxon>Pterygota</taxon>
        <taxon>Neoptera</taxon>
        <taxon>Endopterygota</taxon>
        <taxon>Hymenoptera</taxon>
        <taxon>Apocrita</taxon>
        <taxon>Aculeata</taxon>
        <taxon>Formicoidea</taxon>
        <taxon>Formicidae</taxon>
        <taxon>Myrmicinae</taxon>
        <taxon>Trachymyrmex</taxon>
    </lineage>
</organism>
<evidence type="ECO:0000313" key="3">
    <source>
        <dbReference type="Proteomes" id="UP000078541"/>
    </source>
</evidence>
<dbReference type="Pfam" id="PF13899">
    <property type="entry name" value="Thioredoxin_7"/>
    <property type="match status" value="1"/>
</dbReference>
<dbReference type="Gene3D" id="3.40.30.10">
    <property type="entry name" value="Glutaredoxin"/>
    <property type="match status" value="1"/>
</dbReference>
<sequence>MRYAKCLGSLNVTTALVYYYYIFGNVIAAADDDSNRNFERMYKWKNLREGFQEAKISRKPIFLLIHKPGCPTCEKLKPRFTNSIKILNLSQHFVMVSMKKDEISAQDEAKFEPDGTYVPRILFFTSDGKFMKDVYNRHSKANDKYKYFYNNPSQIIDSMILALEDTLDDKTEMKK</sequence>
<keyword evidence="3" id="KW-1185">Reference proteome</keyword>
<evidence type="ECO:0000256" key="1">
    <source>
        <dbReference type="ARBA" id="ARBA00022729"/>
    </source>
</evidence>
<dbReference type="PROSITE" id="PS00194">
    <property type="entry name" value="THIOREDOXIN_1"/>
    <property type="match status" value="1"/>
</dbReference>
<dbReference type="AlphaFoldDB" id="A0A195FHY4"/>
<dbReference type="PANTHER" id="PTHR15337:SF11">
    <property type="entry name" value="THIOREDOXIN DOMAIN-CONTAINING PROTEIN"/>
    <property type="match status" value="1"/>
</dbReference>
<dbReference type="STRING" id="34720.A0A195FHY4"/>
<dbReference type="InterPro" id="IPR017937">
    <property type="entry name" value="Thioredoxin_CS"/>
</dbReference>
<dbReference type="InterPro" id="IPR036249">
    <property type="entry name" value="Thioredoxin-like_sf"/>
</dbReference>
<dbReference type="EMBL" id="KQ981560">
    <property type="protein sequence ID" value="KYN39988.1"/>
    <property type="molecule type" value="Genomic_DNA"/>
</dbReference>